<sequence>MVRDCESFGSRFVSSVMYEFVKSISLIFYPLGLGLSLAGVALALWHLGRQRPGAVALGAAILVLWVFSMPAVADRMMAALERGWSDVPVESLPEADAVLVLGGAFGTGNGQFLYPSAGGAVDRYWHGARIYHAGRAPQVILSGGRQPHRTGGLTEAEAGAMFLADMGVPREAMILEARAQTTRGHVEELAPLLAEHGISSLLVVTSAAHMRRSIATLSALEVTLVPVATGFSVSDEPEFRLRRLLPSADALSRSTRAMHEHIGLAYYRIRGWA</sequence>
<keyword evidence="1" id="KW-1133">Transmembrane helix</keyword>
<dbReference type="InterPro" id="IPR051599">
    <property type="entry name" value="Cell_Envelope_Assoc"/>
</dbReference>
<dbReference type="PANTHER" id="PTHR30336:SF4">
    <property type="entry name" value="ENVELOPE BIOGENESIS FACTOR ELYC"/>
    <property type="match status" value="1"/>
</dbReference>
<dbReference type="PANTHER" id="PTHR30336">
    <property type="entry name" value="INNER MEMBRANE PROTEIN, PROBABLE PERMEASE"/>
    <property type="match status" value="1"/>
</dbReference>
<dbReference type="GO" id="GO:0043164">
    <property type="term" value="P:Gram-negative-bacterium-type cell wall biogenesis"/>
    <property type="evidence" value="ECO:0007669"/>
    <property type="project" value="TreeGrafter"/>
</dbReference>
<keyword evidence="1" id="KW-0812">Transmembrane</keyword>
<proteinExistence type="predicted"/>
<evidence type="ECO:0000259" key="2">
    <source>
        <dbReference type="Pfam" id="PF02698"/>
    </source>
</evidence>
<comment type="caution">
    <text evidence="3">The sequence shown here is derived from an EMBL/GenBank/DDBJ whole genome shotgun (WGS) entry which is preliminary data.</text>
</comment>
<dbReference type="CDD" id="cd06259">
    <property type="entry name" value="YdcF-like"/>
    <property type="match status" value="1"/>
</dbReference>
<reference evidence="3 4" key="1">
    <citation type="submission" date="2019-08" db="EMBL/GenBank/DDBJ databases">
        <authorList>
            <person name="Karlyshev A.V."/>
        </authorList>
    </citation>
    <scope>NUCLEOTIDE SEQUENCE [LARGE SCALE GENOMIC DNA]</scope>
    <source>
        <strain evidence="3 4">Alg18-2.2</strain>
    </source>
</reference>
<dbReference type="Proteomes" id="UP000321248">
    <property type="component" value="Unassembled WGS sequence"/>
</dbReference>
<evidence type="ECO:0000256" key="1">
    <source>
        <dbReference type="SAM" id="Phobius"/>
    </source>
</evidence>
<evidence type="ECO:0000313" key="4">
    <source>
        <dbReference type="Proteomes" id="UP000321248"/>
    </source>
</evidence>
<gene>
    <name evidence="3" type="ORF">FU658_00045</name>
</gene>
<keyword evidence="4" id="KW-1185">Reference proteome</keyword>
<dbReference type="Pfam" id="PF02698">
    <property type="entry name" value="DUF218"/>
    <property type="match status" value="1"/>
</dbReference>
<dbReference type="EMBL" id="VRTS01000001">
    <property type="protein sequence ID" value="TXK65569.1"/>
    <property type="molecule type" value="Genomic_DNA"/>
</dbReference>
<feature type="transmembrane region" description="Helical" evidence="1">
    <location>
        <begin position="53"/>
        <end position="73"/>
    </location>
</feature>
<name>A0A5C8KV45_9GAMM</name>
<feature type="domain" description="DUF218" evidence="2">
    <location>
        <begin position="96"/>
        <end position="263"/>
    </location>
</feature>
<dbReference type="AlphaFoldDB" id="A0A5C8KV45"/>
<dbReference type="GO" id="GO:0005886">
    <property type="term" value="C:plasma membrane"/>
    <property type="evidence" value="ECO:0007669"/>
    <property type="project" value="TreeGrafter"/>
</dbReference>
<accession>A0A5C8KV45</accession>
<protein>
    <submittedName>
        <fullName evidence="3">YdcF family protein</fullName>
    </submittedName>
</protein>
<dbReference type="Gene3D" id="3.40.50.620">
    <property type="entry name" value="HUPs"/>
    <property type="match status" value="1"/>
</dbReference>
<dbReference type="InterPro" id="IPR003848">
    <property type="entry name" value="DUF218"/>
</dbReference>
<dbReference type="GO" id="GO:0000270">
    <property type="term" value="P:peptidoglycan metabolic process"/>
    <property type="evidence" value="ECO:0007669"/>
    <property type="project" value="TreeGrafter"/>
</dbReference>
<organism evidence="3 4">
    <name type="scientific">Alkalisalibacterium limincola</name>
    <dbReference type="NCBI Taxonomy" id="2699169"/>
    <lineage>
        <taxon>Bacteria</taxon>
        <taxon>Pseudomonadati</taxon>
        <taxon>Pseudomonadota</taxon>
        <taxon>Gammaproteobacteria</taxon>
        <taxon>Lysobacterales</taxon>
        <taxon>Lysobacteraceae</taxon>
        <taxon>Alkalisalibacterium</taxon>
    </lineage>
</organism>
<evidence type="ECO:0000313" key="3">
    <source>
        <dbReference type="EMBL" id="TXK65569.1"/>
    </source>
</evidence>
<keyword evidence="1" id="KW-0472">Membrane</keyword>
<dbReference type="InterPro" id="IPR014729">
    <property type="entry name" value="Rossmann-like_a/b/a_fold"/>
</dbReference>
<feature type="transmembrane region" description="Helical" evidence="1">
    <location>
        <begin position="26"/>
        <end position="47"/>
    </location>
</feature>